<dbReference type="InterPro" id="IPR000010">
    <property type="entry name" value="Cystatin_dom"/>
</dbReference>
<evidence type="ECO:0000313" key="7">
    <source>
        <dbReference type="EMBL" id="PIO15319.1"/>
    </source>
</evidence>
<dbReference type="EMBL" id="KV977000">
    <property type="protein sequence ID" value="PIO15319.1"/>
    <property type="molecule type" value="Genomic_DNA"/>
</dbReference>
<dbReference type="InterPro" id="IPR046350">
    <property type="entry name" value="Cystatin_sf"/>
</dbReference>
<protein>
    <submittedName>
        <fullName evidence="7">Cystatin-2</fullName>
    </submittedName>
</protein>
<dbReference type="Gene3D" id="3.10.450.10">
    <property type="match status" value="1"/>
</dbReference>
<keyword evidence="4" id="KW-1015">Disulfide bond</keyword>
<dbReference type="PANTHER" id="PTHR46186:SF2">
    <property type="entry name" value="CYSTATIN"/>
    <property type="match status" value="1"/>
</dbReference>
<dbReference type="GO" id="GO:0005737">
    <property type="term" value="C:cytoplasm"/>
    <property type="evidence" value="ECO:0007669"/>
    <property type="project" value="TreeGrafter"/>
</dbReference>
<keyword evidence="3" id="KW-0789">Thiol protease inhibitor</keyword>
<evidence type="ECO:0000256" key="2">
    <source>
        <dbReference type="ARBA" id="ARBA00022690"/>
    </source>
</evidence>
<dbReference type="SMART" id="SM00043">
    <property type="entry name" value="CY"/>
    <property type="match status" value="1"/>
</dbReference>
<evidence type="ECO:0000256" key="5">
    <source>
        <dbReference type="SAM" id="SignalP"/>
    </source>
</evidence>
<evidence type="ECO:0000259" key="6">
    <source>
        <dbReference type="SMART" id="SM00043"/>
    </source>
</evidence>
<feature type="signal peptide" evidence="5">
    <location>
        <begin position="1"/>
        <end position="19"/>
    </location>
</feature>
<organism evidence="7 8">
    <name type="scientific">Aquarana catesbeiana</name>
    <name type="common">American bullfrog</name>
    <name type="synonym">Rana catesbeiana</name>
    <dbReference type="NCBI Taxonomy" id="8400"/>
    <lineage>
        <taxon>Eukaryota</taxon>
        <taxon>Metazoa</taxon>
        <taxon>Chordata</taxon>
        <taxon>Craniata</taxon>
        <taxon>Vertebrata</taxon>
        <taxon>Euteleostomi</taxon>
        <taxon>Amphibia</taxon>
        <taxon>Batrachia</taxon>
        <taxon>Anura</taxon>
        <taxon>Neobatrachia</taxon>
        <taxon>Ranoidea</taxon>
        <taxon>Ranidae</taxon>
        <taxon>Aquarana</taxon>
    </lineage>
</organism>
<dbReference type="GO" id="GO:0004869">
    <property type="term" value="F:cysteine-type endopeptidase inhibitor activity"/>
    <property type="evidence" value="ECO:0007669"/>
    <property type="project" value="UniProtKB-KW"/>
</dbReference>
<dbReference type="OrthoDB" id="1908104at2759"/>
<dbReference type="CDD" id="cd00042">
    <property type="entry name" value="CY"/>
    <property type="match status" value="1"/>
</dbReference>
<sequence>MAAGLFLVVVLSLFSLFAANVELAGGLENIDPNNQDVLKAATFAVNSFNQQSKKDYEYKLVKVVSAKYQIVAGVIYTLNVEIGKTDCKKGTTNDIQSCSLMQDSHLAQTLFCTFRVLEVPWEHVENLLSFSCMAH</sequence>
<evidence type="ECO:0000256" key="1">
    <source>
        <dbReference type="ARBA" id="ARBA00009403"/>
    </source>
</evidence>
<keyword evidence="2" id="KW-0646">Protease inhibitor</keyword>
<keyword evidence="5" id="KW-0732">Signal</keyword>
<name>A0A2G9QI62_AQUCT</name>
<evidence type="ECO:0000313" key="8">
    <source>
        <dbReference type="Proteomes" id="UP000228934"/>
    </source>
</evidence>
<feature type="chain" id="PRO_5018677090" evidence="5">
    <location>
        <begin position="20"/>
        <end position="135"/>
    </location>
</feature>
<dbReference type="PANTHER" id="PTHR46186">
    <property type="entry name" value="CYSTATIN"/>
    <property type="match status" value="1"/>
</dbReference>
<evidence type="ECO:0000256" key="4">
    <source>
        <dbReference type="ARBA" id="ARBA00023157"/>
    </source>
</evidence>
<keyword evidence="8" id="KW-1185">Reference proteome</keyword>
<gene>
    <name evidence="7" type="ORF">AB205_0030960</name>
</gene>
<dbReference type="GO" id="GO:0005615">
    <property type="term" value="C:extracellular space"/>
    <property type="evidence" value="ECO:0007669"/>
    <property type="project" value="TreeGrafter"/>
</dbReference>
<dbReference type="Proteomes" id="UP000228934">
    <property type="component" value="Unassembled WGS sequence"/>
</dbReference>
<proteinExistence type="inferred from homology"/>
<feature type="domain" description="Cystatin" evidence="6">
    <location>
        <begin position="22"/>
        <end position="133"/>
    </location>
</feature>
<reference evidence="8" key="1">
    <citation type="journal article" date="2017" name="Nat. Commun.">
        <title>The North American bullfrog draft genome provides insight into hormonal regulation of long noncoding RNA.</title>
        <authorList>
            <person name="Hammond S.A."/>
            <person name="Warren R.L."/>
            <person name="Vandervalk B.P."/>
            <person name="Kucuk E."/>
            <person name="Khan H."/>
            <person name="Gibb E.A."/>
            <person name="Pandoh P."/>
            <person name="Kirk H."/>
            <person name="Zhao Y."/>
            <person name="Jones M."/>
            <person name="Mungall A.J."/>
            <person name="Coope R."/>
            <person name="Pleasance S."/>
            <person name="Moore R.A."/>
            <person name="Holt R.A."/>
            <person name="Round J.M."/>
            <person name="Ohora S."/>
            <person name="Walle B.V."/>
            <person name="Veldhoen N."/>
            <person name="Helbing C.C."/>
            <person name="Birol I."/>
        </authorList>
    </citation>
    <scope>NUCLEOTIDE SEQUENCE [LARGE SCALE GENOMIC DNA]</scope>
</reference>
<dbReference type="SUPFAM" id="SSF54403">
    <property type="entry name" value="Cystatin/monellin"/>
    <property type="match status" value="1"/>
</dbReference>
<dbReference type="Pfam" id="PF00031">
    <property type="entry name" value="Cystatin"/>
    <property type="match status" value="1"/>
</dbReference>
<dbReference type="GO" id="GO:0031982">
    <property type="term" value="C:vesicle"/>
    <property type="evidence" value="ECO:0007669"/>
    <property type="project" value="TreeGrafter"/>
</dbReference>
<dbReference type="AlphaFoldDB" id="A0A2G9QI62"/>
<accession>A0A2G9QI62</accession>
<comment type="similarity">
    <text evidence="1">Belongs to the cystatin family.</text>
</comment>
<dbReference type="FunFam" id="3.10.450.10:FF:000004">
    <property type="entry name" value="Cystatin C"/>
    <property type="match status" value="1"/>
</dbReference>
<evidence type="ECO:0000256" key="3">
    <source>
        <dbReference type="ARBA" id="ARBA00022704"/>
    </source>
</evidence>